<keyword evidence="1" id="KW-0812">Transmembrane</keyword>
<keyword evidence="1" id="KW-0472">Membrane</keyword>
<protein>
    <submittedName>
        <fullName evidence="3">Conserved putative membrane protein</fullName>
    </submittedName>
</protein>
<dbReference type="Pfam" id="PF12146">
    <property type="entry name" value="Hydrolase_4"/>
    <property type="match status" value="1"/>
</dbReference>
<reference evidence="4" key="1">
    <citation type="submission" date="2015-09" db="EMBL/GenBank/DDBJ databases">
        <authorList>
            <person name="Bertelli C."/>
        </authorList>
    </citation>
    <scope>NUCLEOTIDE SEQUENCE [LARGE SCALE GENOMIC DNA]</scope>
    <source>
        <strain evidence="4">KNic</strain>
    </source>
</reference>
<accession>A0A0U5ETL8</accession>
<dbReference type="STRING" id="389348.PNK_1932"/>
<dbReference type="PANTHER" id="PTHR12277">
    <property type="entry name" value="ALPHA/BETA HYDROLASE DOMAIN-CONTAINING PROTEIN"/>
    <property type="match status" value="1"/>
</dbReference>
<dbReference type="Proteomes" id="UP000069902">
    <property type="component" value="Chromosome cPNK"/>
</dbReference>
<gene>
    <name evidence="3" type="ORF">PNK_1932</name>
</gene>
<dbReference type="AlphaFoldDB" id="A0A0U5ETL8"/>
<dbReference type="Gene3D" id="3.40.50.1820">
    <property type="entry name" value="alpha/beta hydrolase"/>
    <property type="match status" value="1"/>
</dbReference>
<name>A0A0U5ETL8_9BACT</name>
<keyword evidence="1" id="KW-1133">Transmembrane helix</keyword>
<feature type="transmembrane region" description="Helical" evidence="1">
    <location>
        <begin position="6"/>
        <end position="23"/>
    </location>
</feature>
<sequence>MRVLFAFFIVLSCYIMLLLGLFLKQRELLYFPSQLLPSPAEAGVAEMRVVSLKTSDGLTLKAWYRRAQTAGYPTILYLHGNAGHIGNRGRSVKPFLNEGYGVLLVTYRGYSQNPGEPYEEGFYRDGRAALKFLNDLGIDDQHIILYGESIGTAVAIQLASEYQVAALILQSPFSSLADVAQFHYPYLPVRWLLKDRFDSIQKITRIQAPTLAIYAENDEIIPPSLSKQLIGMLKTNKQILSIPNVAHNDLESDLAVPFIRQYVNSQRPLR</sequence>
<dbReference type="InParanoid" id="A0A0U5ETL8"/>
<dbReference type="KEGG" id="pnl:PNK_1932"/>
<dbReference type="PANTHER" id="PTHR12277:SF81">
    <property type="entry name" value="PROTEIN ABHD13"/>
    <property type="match status" value="1"/>
</dbReference>
<proteinExistence type="predicted"/>
<keyword evidence="4" id="KW-1185">Reference proteome</keyword>
<dbReference type="PATRIC" id="fig|389348.3.peg.2171"/>
<dbReference type="FunCoup" id="A0A0U5ETL8">
    <property type="interactions" value="276"/>
</dbReference>
<dbReference type="RefSeq" id="WP_059061747.1">
    <property type="nucleotide sequence ID" value="NZ_LN879502.1"/>
</dbReference>
<evidence type="ECO:0000256" key="1">
    <source>
        <dbReference type="SAM" id="Phobius"/>
    </source>
</evidence>
<feature type="domain" description="Serine aminopeptidase S33" evidence="2">
    <location>
        <begin position="74"/>
        <end position="178"/>
    </location>
</feature>
<dbReference type="InterPro" id="IPR022742">
    <property type="entry name" value="Hydrolase_4"/>
</dbReference>
<organism evidence="3 4">
    <name type="scientific">Candidatus Protochlamydia naegleriophila</name>
    <dbReference type="NCBI Taxonomy" id="389348"/>
    <lineage>
        <taxon>Bacteria</taxon>
        <taxon>Pseudomonadati</taxon>
        <taxon>Chlamydiota</taxon>
        <taxon>Chlamydiia</taxon>
        <taxon>Parachlamydiales</taxon>
        <taxon>Parachlamydiaceae</taxon>
        <taxon>Candidatus Protochlamydia</taxon>
    </lineage>
</organism>
<evidence type="ECO:0000313" key="3">
    <source>
        <dbReference type="EMBL" id="CUI17537.1"/>
    </source>
</evidence>
<evidence type="ECO:0000313" key="4">
    <source>
        <dbReference type="Proteomes" id="UP000069902"/>
    </source>
</evidence>
<dbReference type="SUPFAM" id="SSF53474">
    <property type="entry name" value="alpha/beta-Hydrolases"/>
    <property type="match status" value="1"/>
</dbReference>
<evidence type="ECO:0000259" key="2">
    <source>
        <dbReference type="Pfam" id="PF12146"/>
    </source>
</evidence>
<dbReference type="EMBL" id="LN879502">
    <property type="protein sequence ID" value="CUI17537.1"/>
    <property type="molecule type" value="Genomic_DNA"/>
</dbReference>
<dbReference type="InterPro" id="IPR029058">
    <property type="entry name" value="AB_hydrolase_fold"/>
</dbReference>